<organism evidence="5 6">
    <name type="scientific">Pelistega ratti</name>
    <dbReference type="NCBI Taxonomy" id="2652177"/>
    <lineage>
        <taxon>Bacteria</taxon>
        <taxon>Pseudomonadati</taxon>
        <taxon>Pseudomonadota</taxon>
        <taxon>Betaproteobacteria</taxon>
        <taxon>Burkholderiales</taxon>
        <taxon>Alcaligenaceae</taxon>
        <taxon>Pelistega</taxon>
    </lineage>
</organism>
<dbReference type="Pfam" id="PF00023">
    <property type="entry name" value="Ank"/>
    <property type="match status" value="1"/>
</dbReference>
<feature type="repeat" description="ANK" evidence="3">
    <location>
        <begin position="150"/>
        <end position="182"/>
    </location>
</feature>
<evidence type="ECO:0000313" key="5">
    <source>
        <dbReference type="EMBL" id="NEN75138.1"/>
    </source>
</evidence>
<comment type="caution">
    <text evidence="5">The sequence shown here is derived from an EMBL/GenBank/DDBJ whole genome shotgun (WGS) entry which is preliminary data.</text>
</comment>
<dbReference type="GO" id="GO:0085020">
    <property type="term" value="P:protein K6-linked ubiquitination"/>
    <property type="evidence" value="ECO:0007669"/>
    <property type="project" value="TreeGrafter"/>
</dbReference>
<dbReference type="Pfam" id="PF12796">
    <property type="entry name" value="Ank_2"/>
    <property type="match status" value="1"/>
</dbReference>
<keyword evidence="2 3" id="KW-0040">ANK repeat</keyword>
<sequence length="207" mass="22622">MKRILPCSLITLLLMTYTPIASADWWNDVKNNRVTSVTKAIAEGQDPNAFNQEGHTAIIYAAREQSKKSYMALVHNTKVDVNLANRYDETPLMYAAIMGDMDFAKALLNRGARVNKLGWTPLHYAAVKGKTEMVNYLLSQGALPNAPAPDGSSPLYSAVQFGSTATIKALLKGGADPYAINQAGKSAMDLAKEKKMSSVIKLFEQKH</sequence>
<dbReference type="InterPro" id="IPR036770">
    <property type="entry name" value="Ankyrin_rpt-contain_sf"/>
</dbReference>
<reference evidence="5 6" key="1">
    <citation type="submission" date="2020-02" db="EMBL/GenBank/DDBJ databases">
        <title>Pelistega sp. NLN82 were isolated from wild rodents of the Hainan Island.</title>
        <authorList>
            <person name="Niu N."/>
            <person name="Zhou J."/>
        </authorList>
    </citation>
    <scope>NUCLEOTIDE SEQUENCE [LARGE SCALE GENOMIC DNA]</scope>
    <source>
        <strain evidence="5 6">NLN82</strain>
    </source>
</reference>
<dbReference type="PROSITE" id="PS50088">
    <property type="entry name" value="ANK_REPEAT"/>
    <property type="match status" value="3"/>
</dbReference>
<dbReference type="PANTHER" id="PTHR24171:SF8">
    <property type="entry name" value="BRCA1-ASSOCIATED RING DOMAIN PROTEIN 1"/>
    <property type="match status" value="1"/>
</dbReference>
<evidence type="ECO:0000256" key="4">
    <source>
        <dbReference type="SAM" id="SignalP"/>
    </source>
</evidence>
<dbReference type="SMART" id="SM00248">
    <property type="entry name" value="ANK"/>
    <property type="match status" value="4"/>
</dbReference>
<keyword evidence="6" id="KW-1185">Reference proteome</keyword>
<feature type="signal peptide" evidence="4">
    <location>
        <begin position="1"/>
        <end position="23"/>
    </location>
</feature>
<dbReference type="GO" id="GO:0004842">
    <property type="term" value="F:ubiquitin-protein transferase activity"/>
    <property type="evidence" value="ECO:0007669"/>
    <property type="project" value="TreeGrafter"/>
</dbReference>
<gene>
    <name evidence="5" type="ORF">F9B74_02195</name>
</gene>
<dbReference type="SUPFAM" id="SSF48403">
    <property type="entry name" value="Ankyrin repeat"/>
    <property type="match status" value="1"/>
</dbReference>
<dbReference type="PROSITE" id="PS50297">
    <property type="entry name" value="ANK_REP_REGION"/>
    <property type="match status" value="3"/>
</dbReference>
<dbReference type="PRINTS" id="PR01415">
    <property type="entry name" value="ANKYRIN"/>
</dbReference>
<evidence type="ECO:0000256" key="1">
    <source>
        <dbReference type="ARBA" id="ARBA00022737"/>
    </source>
</evidence>
<keyword evidence="1" id="KW-0677">Repeat</keyword>
<feature type="repeat" description="ANK" evidence="3">
    <location>
        <begin position="87"/>
        <end position="115"/>
    </location>
</feature>
<dbReference type="RefSeq" id="WP_163763881.1">
    <property type="nucleotide sequence ID" value="NZ_JAAGYR010000003.1"/>
</dbReference>
<dbReference type="Proteomes" id="UP000477651">
    <property type="component" value="Unassembled WGS sequence"/>
</dbReference>
<dbReference type="PANTHER" id="PTHR24171">
    <property type="entry name" value="ANKYRIN REPEAT DOMAIN-CONTAINING PROTEIN 39-RELATED"/>
    <property type="match status" value="1"/>
</dbReference>
<feature type="repeat" description="ANK" evidence="3">
    <location>
        <begin position="117"/>
        <end position="149"/>
    </location>
</feature>
<feature type="chain" id="PRO_5026822399" evidence="4">
    <location>
        <begin position="24"/>
        <end position="207"/>
    </location>
</feature>
<keyword evidence="4" id="KW-0732">Signal</keyword>
<proteinExistence type="predicted"/>
<accession>A0A6L9Y5M3</accession>
<dbReference type="EMBL" id="JAAGYR010000003">
    <property type="protein sequence ID" value="NEN75138.1"/>
    <property type="molecule type" value="Genomic_DNA"/>
</dbReference>
<dbReference type="InterPro" id="IPR002110">
    <property type="entry name" value="Ankyrin_rpt"/>
</dbReference>
<protein>
    <submittedName>
        <fullName evidence="5">Ankyrin repeat domain-containing protein</fullName>
    </submittedName>
</protein>
<dbReference type="AlphaFoldDB" id="A0A6L9Y5M3"/>
<evidence type="ECO:0000256" key="2">
    <source>
        <dbReference type="ARBA" id="ARBA00023043"/>
    </source>
</evidence>
<evidence type="ECO:0000256" key="3">
    <source>
        <dbReference type="PROSITE-ProRule" id="PRU00023"/>
    </source>
</evidence>
<name>A0A6L9Y5M3_9BURK</name>
<dbReference type="Gene3D" id="1.25.40.20">
    <property type="entry name" value="Ankyrin repeat-containing domain"/>
    <property type="match status" value="2"/>
</dbReference>
<evidence type="ECO:0000313" key="6">
    <source>
        <dbReference type="Proteomes" id="UP000477651"/>
    </source>
</evidence>